<evidence type="ECO:0000256" key="11">
    <source>
        <dbReference type="ARBA" id="ARBA00023239"/>
    </source>
</evidence>
<dbReference type="EC" id="4.2.1.2" evidence="5"/>
<dbReference type="InterPro" id="IPR004647">
    <property type="entry name" value="Fe-S_hydro-lyase_TtdB-typ_cat"/>
</dbReference>
<evidence type="ECO:0000256" key="2">
    <source>
        <dbReference type="ARBA" id="ARBA00004859"/>
    </source>
</evidence>
<gene>
    <name evidence="15" type="primary">LOC100369779</name>
</gene>
<accession>A0ABM0MI81</accession>
<keyword evidence="10" id="KW-0411">Iron-sulfur</keyword>
<evidence type="ECO:0000313" key="14">
    <source>
        <dbReference type="Proteomes" id="UP000694865"/>
    </source>
</evidence>
<comment type="cofactor">
    <cofactor evidence="1">
        <name>[4Fe-4S] cluster</name>
        <dbReference type="ChEBI" id="CHEBI:49883"/>
    </cofactor>
</comment>
<evidence type="ECO:0000256" key="10">
    <source>
        <dbReference type="ARBA" id="ARBA00023014"/>
    </source>
</evidence>
<reference evidence="15" key="1">
    <citation type="submission" date="2025-08" db="UniProtKB">
        <authorList>
            <consortium name="RefSeq"/>
        </authorList>
    </citation>
    <scope>IDENTIFICATION</scope>
    <source>
        <tissue evidence="15">Testes</tissue>
    </source>
</reference>
<dbReference type="Pfam" id="PF05683">
    <property type="entry name" value="Fumerase_C"/>
    <property type="match status" value="1"/>
</dbReference>
<keyword evidence="7" id="KW-0816">Tricarboxylic acid cycle</keyword>
<dbReference type="GeneID" id="100369779"/>
<evidence type="ECO:0000256" key="7">
    <source>
        <dbReference type="ARBA" id="ARBA00022532"/>
    </source>
</evidence>
<dbReference type="Proteomes" id="UP000694865">
    <property type="component" value="Unplaced"/>
</dbReference>
<evidence type="ECO:0000256" key="5">
    <source>
        <dbReference type="ARBA" id="ARBA00012921"/>
    </source>
</evidence>
<dbReference type="InterPro" id="IPR051208">
    <property type="entry name" value="Class-I_Fumarase/Tartrate_DH"/>
</dbReference>
<sequence length="576" mass="63250">MFVRPGSSCVRKGLLLWQQPLLKSLSRCKASAAAASIKPFHYQDLFAPERPLDIQFTKLTGDYVSTIEVGGRKILKIEPEALTLLSAQAMTNIAHLLRPSHLKQLRHILDDPESSSNDRFVALELLKNANIAAGMVLPGCQDTGTAIIIGKRGQNVWTDGKDEEHLSRGVYDTYTKTNLRYSQVAPLDMFKEVNTGTNLPAQIDLYATNSSQYDFLFMAKGGGSANKTFLFQQTKALLTPDKLKQFVNEKIKTLGTAACPPYHLAIVIGGLSAELNLKTVKMASARYLDNLPKTGNEFGRAFRDVEMEEAIHKISRSTGIGAQFGGKYFCHDVRVIRMPRHGASCPVGIGVSCSADRQAVAKITEEGVFLEKLETNPGQYLPEVTESDLGGEVIKVDINKPMNEVRSLLTKYPIKTRLSLTGTLVVARDIAHAKLLERIESGQGLPQYIKDHPVYYAGPAKTPEGYASGSFGPTTAGRMDSYVDQFQSEGGSMVMLAKGNRSKQVTKACKKHGGFYLGSIGGPAAVLAKNCIKKVEVLEYPELGMEAIWKVEVEDFPAFIVVDDKGNDFFKEWQTE</sequence>
<evidence type="ECO:0000259" key="12">
    <source>
        <dbReference type="Pfam" id="PF05681"/>
    </source>
</evidence>
<proteinExistence type="inferred from homology"/>
<dbReference type="SUPFAM" id="SSF117457">
    <property type="entry name" value="FumA C-terminal domain-like"/>
    <property type="match status" value="1"/>
</dbReference>
<keyword evidence="8" id="KW-0479">Metal-binding</keyword>
<dbReference type="InterPro" id="IPR011167">
    <property type="entry name" value="Fe_dep_fumarate_hydratase"/>
</dbReference>
<organism evidence="14 15">
    <name type="scientific">Saccoglossus kowalevskii</name>
    <name type="common">Acorn worm</name>
    <dbReference type="NCBI Taxonomy" id="10224"/>
    <lineage>
        <taxon>Eukaryota</taxon>
        <taxon>Metazoa</taxon>
        <taxon>Hemichordata</taxon>
        <taxon>Enteropneusta</taxon>
        <taxon>Harrimaniidae</taxon>
        <taxon>Saccoglossus</taxon>
    </lineage>
</organism>
<dbReference type="RefSeq" id="XP_006819722.1">
    <property type="nucleotide sequence ID" value="XM_006819659.1"/>
</dbReference>
<evidence type="ECO:0000256" key="1">
    <source>
        <dbReference type="ARBA" id="ARBA00001966"/>
    </source>
</evidence>
<comment type="pathway">
    <text evidence="2">Carbohydrate metabolism; tricarboxylic acid cycle; (S)-malate from fumarate: step 1/1.</text>
</comment>
<evidence type="ECO:0000256" key="3">
    <source>
        <dbReference type="ARBA" id="ARBA00008876"/>
    </source>
</evidence>
<evidence type="ECO:0000256" key="9">
    <source>
        <dbReference type="ARBA" id="ARBA00023004"/>
    </source>
</evidence>
<dbReference type="InterPro" id="IPR020557">
    <property type="entry name" value="Fumarate_lyase_CS"/>
</dbReference>
<keyword evidence="11" id="KW-0456">Lyase</keyword>
<protein>
    <recommendedName>
        <fullName evidence="5">fumarate hydratase</fullName>
        <ecNumber evidence="5">4.2.1.2</ecNumber>
    </recommendedName>
</protein>
<dbReference type="NCBIfam" id="TIGR00723">
    <property type="entry name" value="ttdB_fumA_fumB"/>
    <property type="match status" value="1"/>
</dbReference>
<dbReference type="PANTHER" id="PTHR30389">
    <property type="entry name" value="FUMARATE HYDRATASE-RELATED"/>
    <property type="match status" value="1"/>
</dbReference>
<keyword evidence="9" id="KW-0408">Iron</keyword>
<evidence type="ECO:0000256" key="8">
    <source>
        <dbReference type="ARBA" id="ARBA00022723"/>
    </source>
</evidence>
<comment type="subunit">
    <text evidence="4">Homodimer.</text>
</comment>
<evidence type="ECO:0000313" key="15">
    <source>
        <dbReference type="RefSeq" id="XP_006819722.1"/>
    </source>
</evidence>
<evidence type="ECO:0000256" key="4">
    <source>
        <dbReference type="ARBA" id="ARBA00011738"/>
    </source>
</evidence>
<evidence type="ECO:0000259" key="13">
    <source>
        <dbReference type="Pfam" id="PF05683"/>
    </source>
</evidence>
<dbReference type="Pfam" id="PF05681">
    <property type="entry name" value="Fumerase"/>
    <property type="match status" value="1"/>
</dbReference>
<dbReference type="PROSITE" id="PS00163">
    <property type="entry name" value="FUMARATE_LYASES"/>
    <property type="match status" value="1"/>
</dbReference>
<dbReference type="NCBIfam" id="TIGR00722">
    <property type="entry name" value="ttdA_fumA_fumB"/>
    <property type="match status" value="1"/>
</dbReference>
<keyword evidence="14" id="KW-1185">Reference proteome</keyword>
<keyword evidence="6" id="KW-0004">4Fe-4S</keyword>
<comment type="similarity">
    <text evidence="3">Belongs to the class-I fumarase family.</text>
</comment>
<dbReference type="InterPro" id="IPR036660">
    <property type="entry name" value="Fe-S_hydroAse_TtdB_cat_sf"/>
</dbReference>
<dbReference type="InterPro" id="IPR004646">
    <property type="entry name" value="Fe-S_hydro-lyase_TtdA-typ_cat"/>
</dbReference>
<feature type="domain" description="Fe-S hydro-lyase tartrate dehydratase alpha-type catalytic" evidence="12">
    <location>
        <begin position="87"/>
        <end position="361"/>
    </location>
</feature>
<feature type="domain" description="Fe-S hydro-lyase tartrate dehydratase beta-type catalytic" evidence="13">
    <location>
        <begin position="367"/>
        <end position="573"/>
    </location>
</feature>
<name>A0ABM0MI81_SACKO</name>
<dbReference type="PIRSF" id="PIRSF001394">
    <property type="entry name" value="Fe_dep_fumar_hy"/>
    <property type="match status" value="1"/>
</dbReference>
<evidence type="ECO:0000256" key="6">
    <source>
        <dbReference type="ARBA" id="ARBA00022485"/>
    </source>
</evidence>
<dbReference type="PANTHER" id="PTHR30389:SF0">
    <property type="entry name" value="FUMARATE HYDRATASE CLASS I, AEROBIC"/>
    <property type="match status" value="1"/>
</dbReference>
<dbReference type="Gene3D" id="3.20.130.10">
    <property type="entry name" value="Fe-S hydro-lyase, tartrate dehydratase beta-type, catalytic domain"/>
    <property type="match status" value="1"/>
</dbReference>